<keyword evidence="3 10" id="KW-0540">Nuclease</keyword>
<dbReference type="AlphaFoldDB" id="A0A4V3RCI9"/>
<dbReference type="GO" id="GO:0004519">
    <property type="term" value="F:endonuclease activity"/>
    <property type="evidence" value="ECO:0007669"/>
    <property type="project" value="UniProtKB-UniRule"/>
</dbReference>
<dbReference type="Gene3D" id="3.40.570.10">
    <property type="entry name" value="Extracellular Endonuclease, subunit A"/>
    <property type="match status" value="1"/>
</dbReference>
<dbReference type="GO" id="GO:0003676">
    <property type="term" value="F:nucleic acid binding"/>
    <property type="evidence" value="ECO:0007669"/>
    <property type="project" value="InterPro"/>
</dbReference>
<feature type="region of interest" description="Disordered" evidence="11">
    <location>
        <begin position="37"/>
        <end position="58"/>
    </location>
</feature>
<keyword evidence="16" id="KW-1185">Reference proteome</keyword>
<organism evidence="15 16">
    <name type="scientific">Bacteroides muris</name>
    <name type="common">ex Afrizal et al. 2022</name>
    <dbReference type="NCBI Taxonomy" id="2516960"/>
    <lineage>
        <taxon>Bacteria</taxon>
        <taxon>Pseudomonadati</taxon>
        <taxon>Bacteroidota</taxon>
        <taxon>Bacteroidia</taxon>
        <taxon>Bacteroidales</taxon>
        <taxon>Bacteroidaceae</taxon>
        <taxon>Bacteroides</taxon>
    </lineage>
</organism>
<dbReference type="InterPro" id="IPR044929">
    <property type="entry name" value="DNA/RNA_non-sp_Endonuclease_sf"/>
</dbReference>
<evidence type="ECO:0000313" key="15">
    <source>
        <dbReference type="EMBL" id="TGY08870.1"/>
    </source>
</evidence>
<evidence type="ECO:0000259" key="14">
    <source>
        <dbReference type="SMART" id="SM00892"/>
    </source>
</evidence>
<reference evidence="15 16" key="1">
    <citation type="submission" date="2019-04" db="EMBL/GenBank/DDBJ databases">
        <title>Microbes associate with the intestines of laboratory mice.</title>
        <authorList>
            <person name="Navarre W."/>
            <person name="Wong E."/>
            <person name="Huang K."/>
            <person name="Tropini C."/>
            <person name="Ng K."/>
            <person name="Yu B."/>
        </authorList>
    </citation>
    <scope>NUCLEOTIDE SEQUENCE [LARGE SCALE GENOMIC DNA]</scope>
    <source>
        <strain evidence="15 16">NM69_E16B</strain>
    </source>
</reference>
<keyword evidence="12" id="KW-1133">Transmembrane helix</keyword>
<name>A0A4V3RCI9_9BACE</name>
<accession>A0A4V3RCI9</accession>
<dbReference type="PANTHER" id="PTHR13966">
    <property type="entry name" value="ENDONUCLEASE RELATED"/>
    <property type="match status" value="1"/>
</dbReference>
<evidence type="ECO:0000256" key="10">
    <source>
        <dbReference type="RuleBase" id="RU366055"/>
    </source>
</evidence>
<evidence type="ECO:0000256" key="8">
    <source>
        <dbReference type="PIRSR" id="PIRSR640255-1"/>
    </source>
</evidence>
<sequence length="294" mass="34383">MVRRKKKKQPLKINYLLIFIVLVCLVYEPIRQTVYEKHREEQSSTQHTSEKQDTKKEATPFHAANGTKLEIPAKLKHATEQILYRKGYTVSYNKELKIPNWVAWELTPEKLVERESRTDKFLPDPDLPEDEAVTTDDYKGAGMDRGHMCPAGDNRWHWKAMQESFYMTNICPQNHNLNRGDWKELEESCRRWAQEEGRIYIVCGPILYDQRHRTIGKKHKITVPEAFFKVVLCADSNPPKAIGFIYKNASGNHPLDSYVNTVDEVERITGIDFFPALPDEIEEKVETEYDLKLW</sequence>
<dbReference type="SMART" id="SM00892">
    <property type="entry name" value="Endonuclease_NS"/>
    <property type="match status" value="1"/>
</dbReference>
<dbReference type="InterPro" id="IPR044925">
    <property type="entry name" value="His-Me_finger_sf"/>
</dbReference>
<evidence type="ECO:0000256" key="1">
    <source>
        <dbReference type="ARBA" id="ARBA00001946"/>
    </source>
</evidence>
<feature type="active site" description="Proton acceptor" evidence="8">
    <location>
        <position position="147"/>
    </location>
</feature>
<dbReference type="CDD" id="cd00091">
    <property type="entry name" value="NUC"/>
    <property type="match status" value="1"/>
</dbReference>
<dbReference type="InterPro" id="IPR001604">
    <property type="entry name" value="Endo_G_ENPP1-like_dom"/>
</dbReference>
<keyword evidence="12" id="KW-0812">Transmembrane</keyword>
<evidence type="ECO:0000256" key="2">
    <source>
        <dbReference type="ARBA" id="ARBA00010052"/>
    </source>
</evidence>
<feature type="binding site" evidence="9">
    <location>
        <position position="178"/>
    </location>
    <ligand>
        <name>Mg(2+)</name>
        <dbReference type="ChEBI" id="CHEBI:18420"/>
        <note>catalytic</note>
    </ligand>
</feature>
<evidence type="ECO:0000256" key="12">
    <source>
        <dbReference type="SAM" id="Phobius"/>
    </source>
</evidence>
<dbReference type="RefSeq" id="WP_136009129.1">
    <property type="nucleotide sequence ID" value="NZ_SRYZ01000004.1"/>
</dbReference>
<comment type="caution">
    <text evidence="15">The sequence shown here is derived from an EMBL/GenBank/DDBJ whole genome shotgun (WGS) entry which is preliminary data.</text>
</comment>
<keyword evidence="5 10" id="KW-0255">Endonuclease</keyword>
<comment type="cofactor">
    <cofactor evidence="1 10">
        <name>Mg(2+)</name>
        <dbReference type="ChEBI" id="CHEBI:18420"/>
    </cofactor>
</comment>
<dbReference type="InterPro" id="IPR018524">
    <property type="entry name" value="DNA/RNA_endonuclease_AS"/>
</dbReference>
<evidence type="ECO:0000256" key="6">
    <source>
        <dbReference type="ARBA" id="ARBA00022801"/>
    </source>
</evidence>
<dbReference type="SUPFAM" id="SSF54060">
    <property type="entry name" value="His-Me finger endonucleases"/>
    <property type="match status" value="1"/>
</dbReference>
<evidence type="ECO:0000256" key="3">
    <source>
        <dbReference type="ARBA" id="ARBA00022722"/>
    </source>
</evidence>
<comment type="similarity">
    <text evidence="2 10">Belongs to the DNA/RNA non-specific endonuclease family.</text>
</comment>
<dbReference type="EC" id="3.1.30.-" evidence="10"/>
<keyword evidence="6 10" id="KW-0378">Hydrolase</keyword>
<evidence type="ECO:0000256" key="7">
    <source>
        <dbReference type="ARBA" id="ARBA00022842"/>
    </source>
</evidence>
<dbReference type="SMART" id="SM00477">
    <property type="entry name" value="NUC"/>
    <property type="match status" value="1"/>
</dbReference>
<dbReference type="InterPro" id="IPR040255">
    <property type="entry name" value="Non-specific_endonuclease"/>
</dbReference>
<dbReference type="Pfam" id="PF01223">
    <property type="entry name" value="Endonuclease_NS"/>
    <property type="match status" value="1"/>
</dbReference>
<evidence type="ECO:0000259" key="13">
    <source>
        <dbReference type="SMART" id="SM00477"/>
    </source>
</evidence>
<dbReference type="GO" id="GO:0046872">
    <property type="term" value="F:metal ion binding"/>
    <property type="evidence" value="ECO:0007669"/>
    <property type="project" value="UniProtKB-KW"/>
</dbReference>
<feature type="domain" description="DNA/RNA non-specific endonuclease/pyrophosphatase/phosphodiesterase" evidence="14">
    <location>
        <begin position="84"/>
        <end position="280"/>
    </location>
</feature>
<keyword evidence="4 9" id="KW-0479">Metal-binding</keyword>
<dbReference type="Proteomes" id="UP000310532">
    <property type="component" value="Unassembled WGS sequence"/>
</dbReference>
<feature type="transmembrane region" description="Helical" evidence="12">
    <location>
        <begin position="12"/>
        <end position="30"/>
    </location>
</feature>
<keyword evidence="12" id="KW-0472">Membrane</keyword>
<evidence type="ECO:0000313" key="16">
    <source>
        <dbReference type="Proteomes" id="UP000310532"/>
    </source>
</evidence>
<evidence type="ECO:0000256" key="5">
    <source>
        <dbReference type="ARBA" id="ARBA00022759"/>
    </source>
</evidence>
<dbReference type="PROSITE" id="PS01070">
    <property type="entry name" value="NUCLEASE_NON_SPEC"/>
    <property type="match status" value="1"/>
</dbReference>
<dbReference type="EMBL" id="SRYZ01000004">
    <property type="protein sequence ID" value="TGY08870.1"/>
    <property type="molecule type" value="Genomic_DNA"/>
</dbReference>
<proteinExistence type="inferred from homology"/>
<keyword evidence="7" id="KW-0460">Magnesium</keyword>
<protein>
    <recommendedName>
        <fullName evidence="10">Endonuclease</fullName>
        <ecNumber evidence="10">3.1.30.-</ecNumber>
    </recommendedName>
</protein>
<dbReference type="InterPro" id="IPR020821">
    <property type="entry name" value="ENPP1-3/EXOG-like_nuc-like"/>
</dbReference>
<dbReference type="PANTHER" id="PTHR13966:SF5">
    <property type="entry name" value="ENDONUCLEASE G, MITOCHONDRIAL"/>
    <property type="match status" value="1"/>
</dbReference>
<evidence type="ECO:0000256" key="4">
    <source>
        <dbReference type="ARBA" id="ARBA00022723"/>
    </source>
</evidence>
<evidence type="ECO:0000256" key="11">
    <source>
        <dbReference type="SAM" id="MobiDB-lite"/>
    </source>
</evidence>
<gene>
    <name evidence="15" type="ORF">E5355_02995</name>
</gene>
<evidence type="ECO:0000256" key="9">
    <source>
        <dbReference type="PIRSR" id="PIRSR640255-2"/>
    </source>
</evidence>
<feature type="region of interest" description="Disordered" evidence="11">
    <location>
        <begin position="117"/>
        <end position="139"/>
    </location>
</feature>
<feature type="domain" description="ENPP1-3/EXOG-like endonuclease/phosphodiesterase" evidence="13">
    <location>
        <begin position="85"/>
        <end position="280"/>
    </location>
</feature>
<dbReference type="GO" id="GO:0016787">
    <property type="term" value="F:hydrolase activity"/>
    <property type="evidence" value="ECO:0007669"/>
    <property type="project" value="UniProtKB-KW"/>
</dbReference>